<dbReference type="Pfam" id="PF21306">
    <property type="entry name" value="TetR_C_40"/>
    <property type="match status" value="1"/>
</dbReference>
<evidence type="ECO:0000313" key="5">
    <source>
        <dbReference type="Proteomes" id="UP001233314"/>
    </source>
</evidence>
<dbReference type="InterPro" id="IPR001647">
    <property type="entry name" value="HTH_TetR"/>
</dbReference>
<feature type="DNA-binding region" description="H-T-H motif" evidence="2">
    <location>
        <begin position="40"/>
        <end position="59"/>
    </location>
</feature>
<keyword evidence="1 2" id="KW-0238">DNA-binding</keyword>
<proteinExistence type="predicted"/>
<dbReference type="SUPFAM" id="SSF46689">
    <property type="entry name" value="Homeodomain-like"/>
    <property type="match status" value="1"/>
</dbReference>
<organism evidence="4 5">
    <name type="scientific">Nocardioides jiangxiensis</name>
    <dbReference type="NCBI Taxonomy" id="3064524"/>
    <lineage>
        <taxon>Bacteria</taxon>
        <taxon>Bacillati</taxon>
        <taxon>Actinomycetota</taxon>
        <taxon>Actinomycetes</taxon>
        <taxon>Propionibacteriales</taxon>
        <taxon>Nocardioidaceae</taxon>
        <taxon>Nocardioides</taxon>
    </lineage>
</organism>
<reference evidence="4 5" key="1">
    <citation type="submission" date="2023-07" db="EMBL/GenBank/DDBJ databases">
        <title>Nocardioides sp. nov WY-20 isolated from soil.</title>
        <authorList>
            <person name="Liu B."/>
            <person name="Wan Y."/>
        </authorList>
    </citation>
    <scope>NUCLEOTIDE SEQUENCE [LARGE SCALE GENOMIC DNA]</scope>
    <source>
        <strain evidence="4 5">WY-20</strain>
    </source>
</reference>
<sequence>MSSTNDAPRSNRLEARKARTRAALIKAAQTLMADGRQNVPILEITQLADIGLGSFYNHFATREELYEAAVLEALDTHGAVLDALTSDIADPAAVFATSFRLTGRLHRIEPQLSGVVLAIGSDILRQNSGLLPRVRRDLERARDAGRFAIADLDVTVAVIAGAALTLGQLIHDDPERDDAETTDRMLLDLLRMLGVKARDADRLVALELPEFIVPALDASA</sequence>
<keyword evidence="5" id="KW-1185">Reference proteome</keyword>
<evidence type="ECO:0000256" key="2">
    <source>
        <dbReference type="PROSITE-ProRule" id="PRU00335"/>
    </source>
</evidence>
<protein>
    <submittedName>
        <fullName evidence="4">TetR/AcrR family transcriptional regulator</fullName>
    </submittedName>
</protein>
<dbReference type="PROSITE" id="PS50977">
    <property type="entry name" value="HTH_TETR_2"/>
    <property type="match status" value="1"/>
</dbReference>
<dbReference type="InterPro" id="IPR049513">
    <property type="entry name" value="TetR_C_40"/>
</dbReference>
<dbReference type="InterPro" id="IPR009057">
    <property type="entry name" value="Homeodomain-like_sf"/>
</dbReference>
<accession>A0ABT9B263</accession>
<dbReference type="EMBL" id="JAUQTA010000001">
    <property type="protein sequence ID" value="MDO7867258.1"/>
    <property type="molecule type" value="Genomic_DNA"/>
</dbReference>
<dbReference type="Proteomes" id="UP001233314">
    <property type="component" value="Unassembled WGS sequence"/>
</dbReference>
<dbReference type="RefSeq" id="WP_305026663.1">
    <property type="nucleotide sequence ID" value="NZ_JAUQTA010000001.1"/>
</dbReference>
<dbReference type="Gene3D" id="1.10.357.10">
    <property type="entry name" value="Tetracycline Repressor, domain 2"/>
    <property type="match status" value="1"/>
</dbReference>
<name>A0ABT9B263_9ACTN</name>
<evidence type="ECO:0000256" key="1">
    <source>
        <dbReference type="ARBA" id="ARBA00023125"/>
    </source>
</evidence>
<gene>
    <name evidence="4" type="ORF">Q5722_02645</name>
</gene>
<feature type="domain" description="HTH tetR-type" evidence="3">
    <location>
        <begin position="17"/>
        <end position="77"/>
    </location>
</feature>
<evidence type="ECO:0000313" key="4">
    <source>
        <dbReference type="EMBL" id="MDO7867258.1"/>
    </source>
</evidence>
<comment type="caution">
    <text evidence="4">The sequence shown here is derived from an EMBL/GenBank/DDBJ whole genome shotgun (WGS) entry which is preliminary data.</text>
</comment>
<evidence type="ECO:0000259" key="3">
    <source>
        <dbReference type="PROSITE" id="PS50977"/>
    </source>
</evidence>